<feature type="non-terminal residue" evidence="2">
    <location>
        <position position="250"/>
    </location>
</feature>
<name>A0A382V9J7_9ZZZZ</name>
<organism evidence="2">
    <name type="scientific">marine metagenome</name>
    <dbReference type="NCBI Taxonomy" id="408172"/>
    <lineage>
        <taxon>unclassified sequences</taxon>
        <taxon>metagenomes</taxon>
        <taxon>ecological metagenomes</taxon>
    </lineage>
</organism>
<dbReference type="Gene3D" id="3.20.20.10">
    <property type="entry name" value="Alanine racemase"/>
    <property type="match status" value="1"/>
</dbReference>
<dbReference type="EMBL" id="UINC01149936">
    <property type="protein sequence ID" value="SVD42705.1"/>
    <property type="molecule type" value="Genomic_DNA"/>
</dbReference>
<dbReference type="PANTHER" id="PTHR28004:SF2">
    <property type="entry name" value="D-SERINE DEHYDRATASE"/>
    <property type="match status" value="1"/>
</dbReference>
<evidence type="ECO:0000259" key="1">
    <source>
        <dbReference type="Pfam" id="PF01168"/>
    </source>
</evidence>
<dbReference type="InterPro" id="IPR001608">
    <property type="entry name" value="Ala_racemase_N"/>
</dbReference>
<evidence type="ECO:0000313" key="2">
    <source>
        <dbReference type="EMBL" id="SVD42705.1"/>
    </source>
</evidence>
<dbReference type="Gene3D" id="2.40.37.20">
    <property type="entry name" value="D-serine dehydratase-like domain"/>
    <property type="match status" value="1"/>
</dbReference>
<dbReference type="GO" id="GO:0036088">
    <property type="term" value="P:D-serine catabolic process"/>
    <property type="evidence" value="ECO:0007669"/>
    <property type="project" value="TreeGrafter"/>
</dbReference>
<dbReference type="AlphaFoldDB" id="A0A382V9J7"/>
<proteinExistence type="predicted"/>
<gene>
    <name evidence="2" type="ORF">METZ01_LOCUS395559</name>
</gene>
<dbReference type="PANTHER" id="PTHR28004">
    <property type="entry name" value="ZGC:162816-RELATED"/>
    <property type="match status" value="1"/>
</dbReference>
<dbReference type="InterPro" id="IPR042208">
    <property type="entry name" value="D-ser_dehydrat-like_sf"/>
</dbReference>
<dbReference type="GO" id="GO:0008721">
    <property type="term" value="F:D-serine ammonia-lyase activity"/>
    <property type="evidence" value="ECO:0007669"/>
    <property type="project" value="TreeGrafter"/>
</dbReference>
<protein>
    <recommendedName>
        <fullName evidence="1">Alanine racemase N-terminal domain-containing protein</fullName>
    </recommendedName>
</protein>
<dbReference type="SUPFAM" id="SSF51419">
    <property type="entry name" value="PLP-binding barrel"/>
    <property type="match status" value="1"/>
</dbReference>
<dbReference type="InterPro" id="IPR051466">
    <property type="entry name" value="D-amino_acid_metab_enzyme"/>
</dbReference>
<reference evidence="2" key="1">
    <citation type="submission" date="2018-05" db="EMBL/GenBank/DDBJ databases">
        <authorList>
            <person name="Lanie J.A."/>
            <person name="Ng W.-L."/>
            <person name="Kazmierczak K.M."/>
            <person name="Andrzejewski T.M."/>
            <person name="Davidsen T.M."/>
            <person name="Wayne K.J."/>
            <person name="Tettelin H."/>
            <person name="Glass J.I."/>
            <person name="Rusch D."/>
            <person name="Podicherti R."/>
            <person name="Tsui H.-C.T."/>
            <person name="Winkler M.E."/>
        </authorList>
    </citation>
    <scope>NUCLEOTIDE SEQUENCE</scope>
</reference>
<feature type="domain" description="Alanine racemase N-terminal" evidence="1">
    <location>
        <begin position="13"/>
        <end position="220"/>
    </location>
</feature>
<dbReference type="InterPro" id="IPR029066">
    <property type="entry name" value="PLP-binding_barrel"/>
</dbReference>
<accession>A0A382V9J7</accession>
<sequence length="250" mass="26898">MRVEDLDTPYLLVDLDGLEDNLDRVQAYCDENGIGLRPHIKTHKCLTIAHMQMERGAIGIVAQKLGEAEVMVAGGVDEDTLVPFNIIGRQKLDRLAALTKRTRLTVAADSGYTVNGLSEACSRAGVEVGVVIELGQGRTGVETADQAAELGTLVDQLPGVELRGIMIMPSPPEARPFIQETIEKFDVKGLPHSIVSGGSSPCLWTSHEIPEITEHRAGEYPVGGMKHLSLGTHTVEQCAGRMLATVVSRP</sequence>
<dbReference type="Pfam" id="PF01168">
    <property type="entry name" value="Ala_racemase_N"/>
    <property type="match status" value="1"/>
</dbReference>